<dbReference type="Gene3D" id="1.25.40.390">
    <property type="match status" value="1"/>
</dbReference>
<proteinExistence type="inferred from homology"/>
<dbReference type="SUPFAM" id="SSF48452">
    <property type="entry name" value="TPR-like"/>
    <property type="match status" value="1"/>
</dbReference>
<keyword evidence="9" id="KW-1185">Reference proteome</keyword>
<reference evidence="8 9" key="1">
    <citation type="submission" date="2017-04" db="EMBL/GenBank/DDBJ databases">
        <authorList>
            <person name="Afonso C.L."/>
            <person name="Miller P.J."/>
            <person name="Scott M.A."/>
            <person name="Spackman E."/>
            <person name="Goraichik I."/>
            <person name="Dimitrov K.M."/>
            <person name="Suarez D.L."/>
            <person name="Swayne D.E."/>
        </authorList>
    </citation>
    <scope>NUCLEOTIDE SEQUENCE [LARGE SCALE GENOMIC DNA]</scope>
    <source>
        <strain evidence="8 9">DSM 22418</strain>
    </source>
</reference>
<dbReference type="InterPro" id="IPR011990">
    <property type="entry name" value="TPR-like_helical_dom_sf"/>
</dbReference>
<gene>
    <name evidence="8" type="ORF">SAMN05660862_1326</name>
</gene>
<feature type="domain" description="SusD-like N-terminal" evidence="7">
    <location>
        <begin position="16"/>
        <end position="224"/>
    </location>
</feature>
<dbReference type="Pfam" id="PF07980">
    <property type="entry name" value="SusD_RagB"/>
    <property type="match status" value="1"/>
</dbReference>
<dbReference type="Pfam" id="PF14322">
    <property type="entry name" value="SusD-like_3"/>
    <property type="match status" value="1"/>
</dbReference>
<organism evidence="8 9">
    <name type="scientific">Sphingobacterium psychroaquaticum</name>
    <dbReference type="NCBI Taxonomy" id="561061"/>
    <lineage>
        <taxon>Bacteria</taxon>
        <taxon>Pseudomonadati</taxon>
        <taxon>Bacteroidota</taxon>
        <taxon>Sphingobacteriia</taxon>
        <taxon>Sphingobacteriales</taxon>
        <taxon>Sphingobacteriaceae</taxon>
        <taxon>Sphingobacterium</taxon>
    </lineage>
</organism>
<evidence type="ECO:0000259" key="7">
    <source>
        <dbReference type="Pfam" id="PF14322"/>
    </source>
</evidence>
<keyword evidence="4" id="KW-0472">Membrane</keyword>
<evidence type="ECO:0000256" key="4">
    <source>
        <dbReference type="ARBA" id="ARBA00023136"/>
    </source>
</evidence>
<accession>A0A1X7J143</accession>
<sequence>MVVMTAILGMTSSCDKFLDAPYDNRVEINDVEDVNLLLANAYPVRADVFTEIMTDNLHHYASTMQASNGATYLPIYRWEDEFSDAITTATPTHAYTHYYRKVYDANLALEQLEKATGSQGQKDALRAEALILRAYNYFSLVNLFSLHYNEAENATNLGVPLVLEVPKGNRNLYDRATVKEVYDQIDKDMEEGLALMKKGEAFVPRTPYRFSLASAHAFMSRLNLYKGKWDEAARYADLVVGERGVIVRKMSEDVTRKATTMETFWAQEIMSPTQHPSLLLVNQTNLFLCRPFGYRLGGFYIAHNIFYTTPSQDLRTHMFSSGGTVIDSVALVVKYANQPNNPNAAQSRYDCFTMEEVLLNRAEANLRKSSPDITKAMADIEAIRKERFTAANYRPLTTPGNPADALTAVLRERKLELLGQGYRWYDIKRLGIEVEHRMIRTDPKTATILKANDKRTAIQIPIQARVGNPLLENQLNPR</sequence>
<evidence type="ECO:0000256" key="3">
    <source>
        <dbReference type="ARBA" id="ARBA00022729"/>
    </source>
</evidence>
<name>A0A1X7J143_9SPHI</name>
<evidence type="ECO:0000313" key="9">
    <source>
        <dbReference type="Proteomes" id="UP000192980"/>
    </source>
</evidence>
<evidence type="ECO:0000259" key="6">
    <source>
        <dbReference type="Pfam" id="PF07980"/>
    </source>
</evidence>
<dbReference type="GO" id="GO:0009279">
    <property type="term" value="C:cell outer membrane"/>
    <property type="evidence" value="ECO:0007669"/>
    <property type="project" value="UniProtKB-SubCell"/>
</dbReference>
<keyword evidence="3" id="KW-0732">Signal</keyword>
<dbReference type="STRING" id="561061.SAMN05660862_1326"/>
<evidence type="ECO:0000256" key="5">
    <source>
        <dbReference type="ARBA" id="ARBA00023237"/>
    </source>
</evidence>
<protein>
    <submittedName>
        <fullName evidence="8">SusD family protein</fullName>
    </submittedName>
</protein>
<keyword evidence="5" id="KW-0998">Cell outer membrane</keyword>
<dbReference type="InterPro" id="IPR012944">
    <property type="entry name" value="SusD_RagB_dom"/>
</dbReference>
<dbReference type="AlphaFoldDB" id="A0A1X7J143"/>
<comment type="similarity">
    <text evidence="2">Belongs to the SusD family.</text>
</comment>
<evidence type="ECO:0000256" key="2">
    <source>
        <dbReference type="ARBA" id="ARBA00006275"/>
    </source>
</evidence>
<evidence type="ECO:0000313" key="8">
    <source>
        <dbReference type="EMBL" id="SMG21218.1"/>
    </source>
</evidence>
<dbReference type="EMBL" id="FXAU01000002">
    <property type="protein sequence ID" value="SMG21218.1"/>
    <property type="molecule type" value="Genomic_DNA"/>
</dbReference>
<evidence type="ECO:0000256" key="1">
    <source>
        <dbReference type="ARBA" id="ARBA00004442"/>
    </source>
</evidence>
<dbReference type="InterPro" id="IPR033985">
    <property type="entry name" value="SusD-like_N"/>
</dbReference>
<dbReference type="Proteomes" id="UP000192980">
    <property type="component" value="Unassembled WGS sequence"/>
</dbReference>
<feature type="domain" description="RagB/SusD" evidence="6">
    <location>
        <begin position="332"/>
        <end position="460"/>
    </location>
</feature>
<comment type="subcellular location">
    <subcellularLocation>
        <location evidence="1">Cell outer membrane</location>
    </subcellularLocation>
</comment>